<dbReference type="EMBL" id="CP045652">
    <property type="protein sequence ID" value="QGA26835.1"/>
    <property type="molecule type" value="Genomic_DNA"/>
</dbReference>
<comment type="subcellular location">
    <subcellularLocation>
        <location evidence="1">Cell membrane</location>
        <topology evidence="1">Multi-pass membrane protein</topology>
    </subcellularLocation>
</comment>
<dbReference type="Proteomes" id="UP000326921">
    <property type="component" value="Chromosome"/>
</dbReference>
<evidence type="ECO:0000256" key="2">
    <source>
        <dbReference type="ARBA" id="ARBA00006679"/>
    </source>
</evidence>
<feature type="transmembrane region" description="Helical" evidence="7">
    <location>
        <begin position="6"/>
        <end position="24"/>
    </location>
</feature>
<dbReference type="Pfam" id="PF07681">
    <property type="entry name" value="DoxX"/>
    <property type="match status" value="1"/>
</dbReference>
<evidence type="ECO:0000256" key="4">
    <source>
        <dbReference type="ARBA" id="ARBA00022692"/>
    </source>
</evidence>
<keyword evidence="9" id="KW-1185">Reference proteome</keyword>
<dbReference type="GO" id="GO:0005886">
    <property type="term" value="C:plasma membrane"/>
    <property type="evidence" value="ECO:0007669"/>
    <property type="project" value="UniProtKB-SubCell"/>
</dbReference>
<reference evidence="8 9" key="1">
    <citation type="submission" date="2019-10" db="EMBL/GenBank/DDBJ databases">
        <authorList>
            <person name="Dong K."/>
        </authorList>
    </citation>
    <scope>NUCLEOTIDE SEQUENCE [LARGE SCALE GENOMIC DNA]</scope>
    <source>
        <strain evidence="9">dk4302</strain>
    </source>
</reference>
<dbReference type="AlphaFoldDB" id="A0A5Q0QA70"/>
<keyword evidence="6 7" id="KW-0472">Membrane</keyword>
<name>A0A5Q0QA70_9SPHI</name>
<feature type="transmembrane region" description="Helical" evidence="7">
    <location>
        <begin position="74"/>
        <end position="92"/>
    </location>
</feature>
<accession>A0A5Q0QA70</accession>
<comment type="similarity">
    <text evidence="2">Belongs to the DoxX family.</text>
</comment>
<dbReference type="PANTHER" id="PTHR33452">
    <property type="entry name" value="OXIDOREDUCTASE CATD-RELATED"/>
    <property type="match status" value="1"/>
</dbReference>
<evidence type="ECO:0000313" key="9">
    <source>
        <dbReference type="Proteomes" id="UP000326921"/>
    </source>
</evidence>
<dbReference type="KEGG" id="sphe:GFH32_11120"/>
<organism evidence="8 9">
    <name type="scientific">Sphingobacterium zhuxiongii</name>
    <dbReference type="NCBI Taxonomy" id="2662364"/>
    <lineage>
        <taxon>Bacteria</taxon>
        <taxon>Pseudomonadati</taxon>
        <taxon>Bacteroidota</taxon>
        <taxon>Sphingobacteriia</taxon>
        <taxon>Sphingobacteriales</taxon>
        <taxon>Sphingobacteriaceae</taxon>
        <taxon>Sphingobacterium</taxon>
    </lineage>
</organism>
<evidence type="ECO:0000256" key="5">
    <source>
        <dbReference type="ARBA" id="ARBA00022989"/>
    </source>
</evidence>
<dbReference type="InterPro" id="IPR032808">
    <property type="entry name" value="DoxX"/>
</dbReference>
<proteinExistence type="inferred from homology"/>
<keyword evidence="3" id="KW-1003">Cell membrane</keyword>
<evidence type="ECO:0000256" key="3">
    <source>
        <dbReference type="ARBA" id="ARBA00022475"/>
    </source>
</evidence>
<sequence>MNTTGIGLLILRLFIGIRVIYGIIDNVFSMKHMKEFASFLSQFGFPIPIAAAFLSVYTQLIAATLILIGWKTKYAAGILAFHFLIALGMVHLQNNDSVEAMTPALAIFCISLALCFMGACKYALDPLKNSKNELL</sequence>
<dbReference type="RefSeq" id="WP_153511681.1">
    <property type="nucleotide sequence ID" value="NZ_CP045652.1"/>
</dbReference>
<dbReference type="InterPro" id="IPR051907">
    <property type="entry name" value="DoxX-like_oxidoreductase"/>
</dbReference>
<gene>
    <name evidence="8" type="ORF">GFH32_11120</name>
</gene>
<keyword evidence="4 7" id="KW-0812">Transmembrane</keyword>
<keyword evidence="5 7" id="KW-1133">Transmembrane helix</keyword>
<feature type="transmembrane region" description="Helical" evidence="7">
    <location>
        <begin position="45"/>
        <end position="68"/>
    </location>
</feature>
<evidence type="ECO:0000256" key="1">
    <source>
        <dbReference type="ARBA" id="ARBA00004651"/>
    </source>
</evidence>
<protein>
    <submittedName>
        <fullName evidence="8">DoxX family membrane protein</fullName>
    </submittedName>
</protein>
<dbReference type="PANTHER" id="PTHR33452:SF7">
    <property type="entry name" value="DOXX FAMILY PROTEIN"/>
    <property type="match status" value="1"/>
</dbReference>
<evidence type="ECO:0000256" key="6">
    <source>
        <dbReference type="ARBA" id="ARBA00023136"/>
    </source>
</evidence>
<feature type="transmembrane region" description="Helical" evidence="7">
    <location>
        <begin position="104"/>
        <end position="124"/>
    </location>
</feature>
<evidence type="ECO:0000256" key="7">
    <source>
        <dbReference type="SAM" id="Phobius"/>
    </source>
</evidence>
<evidence type="ECO:0000313" key="8">
    <source>
        <dbReference type="EMBL" id="QGA26835.1"/>
    </source>
</evidence>